<accession>A0A1G4W6N8</accession>
<dbReference type="AlphaFoldDB" id="A0A1G4W6N8"/>
<evidence type="ECO:0008006" key="4">
    <source>
        <dbReference type="Google" id="ProtNLM"/>
    </source>
</evidence>
<protein>
    <recommendedName>
        <fullName evidence="4">Lipoprotein</fullName>
    </recommendedName>
</protein>
<reference evidence="2 3" key="1">
    <citation type="submission" date="2016-10" db="EMBL/GenBank/DDBJ databases">
        <authorList>
            <person name="de Groot N.N."/>
        </authorList>
    </citation>
    <scope>NUCLEOTIDE SEQUENCE [LARGE SCALE GENOMIC DNA]</scope>
    <source>
        <strain evidence="2 3">CGMCC 1.3801</strain>
    </source>
</reference>
<proteinExistence type="predicted"/>
<gene>
    <name evidence="2" type="ORF">SAMN02927925_02537</name>
</gene>
<organism evidence="2 3">
    <name type="scientific">Flavobacterium saliperosum</name>
    <dbReference type="NCBI Taxonomy" id="329186"/>
    <lineage>
        <taxon>Bacteria</taxon>
        <taxon>Pseudomonadati</taxon>
        <taxon>Bacteroidota</taxon>
        <taxon>Flavobacteriia</taxon>
        <taxon>Flavobacteriales</taxon>
        <taxon>Flavobacteriaceae</taxon>
        <taxon>Flavobacterium</taxon>
    </lineage>
</organism>
<dbReference type="Proteomes" id="UP000182124">
    <property type="component" value="Unassembled WGS sequence"/>
</dbReference>
<dbReference type="PROSITE" id="PS51257">
    <property type="entry name" value="PROKAR_LIPOPROTEIN"/>
    <property type="match status" value="1"/>
</dbReference>
<dbReference type="STRING" id="329186.SAMN02927925_02537"/>
<dbReference type="EMBL" id="FMTY01000008">
    <property type="protein sequence ID" value="SCX17596.1"/>
    <property type="molecule type" value="Genomic_DNA"/>
</dbReference>
<evidence type="ECO:0000256" key="1">
    <source>
        <dbReference type="SAM" id="SignalP"/>
    </source>
</evidence>
<feature type="signal peptide" evidence="1">
    <location>
        <begin position="1"/>
        <end position="18"/>
    </location>
</feature>
<evidence type="ECO:0000313" key="3">
    <source>
        <dbReference type="Proteomes" id="UP000182124"/>
    </source>
</evidence>
<name>A0A1G4W6N8_9FLAO</name>
<dbReference type="eggNOG" id="ENOG50310UH">
    <property type="taxonomic scope" value="Bacteria"/>
</dbReference>
<evidence type="ECO:0000313" key="2">
    <source>
        <dbReference type="EMBL" id="SCX17596.1"/>
    </source>
</evidence>
<feature type="chain" id="PRO_5010317801" description="Lipoprotein" evidence="1">
    <location>
        <begin position="19"/>
        <end position="180"/>
    </location>
</feature>
<keyword evidence="1" id="KW-0732">Signal</keyword>
<sequence length="180" mass="19659">MKKIFLLFLVTTFAVSCSDENASSNENPTTFPMSASIDSQSFPMEPEAGGNFSDATGGIYGSEYHLLEGYRMQSIATAKTTLKDYKYYIRLAIPKIDVSVGTHTFTNTHIPNGYFADLDIAAVVDDNGENEATFNGKIIVNSYDVATQRVKGTFEFKTNNGVTATQTHVVSGTFNYVLAD</sequence>
<dbReference type="RefSeq" id="WP_023577468.1">
    <property type="nucleotide sequence ID" value="NZ_CBCSBQ010000012.1"/>
</dbReference>